<organism evidence="2 3">
    <name type="scientific">Polypedilum vanderplanki</name>
    <name type="common">Sleeping chironomid midge</name>
    <dbReference type="NCBI Taxonomy" id="319348"/>
    <lineage>
        <taxon>Eukaryota</taxon>
        <taxon>Metazoa</taxon>
        <taxon>Ecdysozoa</taxon>
        <taxon>Arthropoda</taxon>
        <taxon>Hexapoda</taxon>
        <taxon>Insecta</taxon>
        <taxon>Pterygota</taxon>
        <taxon>Neoptera</taxon>
        <taxon>Endopterygota</taxon>
        <taxon>Diptera</taxon>
        <taxon>Nematocera</taxon>
        <taxon>Chironomoidea</taxon>
        <taxon>Chironomidae</taxon>
        <taxon>Chironominae</taxon>
        <taxon>Polypedilum</taxon>
        <taxon>Polypedilum</taxon>
    </lineage>
</organism>
<reference evidence="2" key="1">
    <citation type="submission" date="2021-03" db="EMBL/GenBank/DDBJ databases">
        <title>Chromosome level genome of the anhydrobiotic midge Polypedilum vanderplanki.</title>
        <authorList>
            <person name="Yoshida Y."/>
            <person name="Kikawada T."/>
            <person name="Gusev O."/>
        </authorList>
    </citation>
    <scope>NUCLEOTIDE SEQUENCE</scope>
    <source>
        <strain evidence="2">NIAS01</strain>
        <tissue evidence="2">Whole body or cell culture</tissue>
    </source>
</reference>
<dbReference type="GO" id="GO:0005739">
    <property type="term" value="C:mitochondrion"/>
    <property type="evidence" value="ECO:0007669"/>
    <property type="project" value="TreeGrafter"/>
</dbReference>
<keyword evidence="1" id="KW-0472">Membrane</keyword>
<dbReference type="OrthoDB" id="5950063at2759"/>
<accession>A0A9J6BMV2</accession>
<dbReference type="PANTHER" id="PTHR14549">
    <property type="entry name" value="TRANSMEMBRANE PROTEIN 223"/>
    <property type="match status" value="1"/>
</dbReference>
<evidence type="ECO:0000256" key="1">
    <source>
        <dbReference type="SAM" id="Phobius"/>
    </source>
</evidence>
<keyword evidence="1" id="KW-0812">Transmembrane</keyword>
<feature type="transmembrane region" description="Helical" evidence="1">
    <location>
        <begin position="60"/>
        <end position="80"/>
    </location>
</feature>
<keyword evidence="1" id="KW-1133">Transmembrane helix</keyword>
<evidence type="ECO:0008006" key="4">
    <source>
        <dbReference type="Google" id="ProtNLM"/>
    </source>
</evidence>
<feature type="transmembrane region" description="Helical" evidence="1">
    <location>
        <begin position="112"/>
        <end position="132"/>
    </location>
</feature>
<evidence type="ECO:0000313" key="2">
    <source>
        <dbReference type="EMBL" id="KAG5671007.1"/>
    </source>
</evidence>
<protein>
    <recommendedName>
        <fullName evidence="4">Transmembrane protein</fullName>
    </recommendedName>
</protein>
<dbReference type="InterPro" id="IPR045325">
    <property type="entry name" value="TMEM70/TMEM186/TMEM223"/>
</dbReference>
<dbReference type="GO" id="GO:0007399">
    <property type="term" value="P:nervous system development"/>
    <property type="evidence" value="ECO:0007669"/>
    <property type="project" value="TreeGrafter"/>
</dbReference>
<dbReference type="EMBL" id="JADBJN010000003">
    <property type="protein sequence ID" value="KAG5671007.1"/>
    <property type="molecule type" value="Genomic_DNA"/>
</dbReference>
<dbReference type="Pfam" id="PF06979">
    <property type="entry name" value="TMEM70"/>
    <property type="match status" value="1"/>
</dbReference>
<keyword evidence="3" id="KW-1185">Reference proteome</keyword>
<dbReference type="InterPro" id="IPR026100">
    <property type="entry name" value="Tmem223"/>
</dbReference>
<proteinExistence type="predicted"/>
<name>A0A9J6BMV2_POLVA</name>
<comment type="caution">
    <text evidence="2">The sequence shown here is derived from an EMBL/GenBank/DDBJ whole genome shotgun (WGS) entry which is preliminary data.</text>
</comment>
<evidence type="ECO:0000313" key="3">
    <source>
        <dbReference type="Proteomes" id="UP001107558"/>
    </source>
</evidence>
<dbReference type="Proteomes" id="UP001107558">
    <property type="component" value="Chromosome 3"/>
</dbReference>
<sequence>MIRYLFDKSKLIDSLATVKQLLKSPTKPYSTIITKSETGIENLAKDVIVYNYENPKLFKVLNFFSISQLFFWGYVGEWAFNGMRDSKPQNISENTPWYQKINLGESKYKNTIAGSCFLIGWAIISVGWLFTLRSVRYLVLRKGGKKVAFVCYTPFGKNRIMDVPLNCISAQESRTTAKTFLPIKIKDRSLFYILDMKGEFRNTKIFDNVICLKRKLN</sequence>
<dbReference type="AlphaFoldDB" id="A0A9J6BMV2"/>
<dbReference type="PANTHER" id="PTHR14549:SF2">
    <property type="entry name" value="TRANSMEMBRANE PROTEIN 223"/>
    <property type="match status" value="1"/>
</dbReference>
<gene>
    <name evidence="2" type="ORF">PVAND_001231</name>
</gene>